<dbReference type="SUPFAM" id="SSF53448">
    <property type="entry name" value="Nucleotide-diphospho-sugar transferases"/>
    <property type="match status" value="1"/>
</dbReference>
<dbReference type="InterPro" id="IPR029044">
    <property type="entry name" value="Nucleotide-diphossugar_trans"/>
</dbReference>
<reference evidence="6 7" key="1">
    <citation type="journal article" date="2019" name="Int. J. Syst. Evol. Microbiol.">
        <title>The Global Catalogue of Microorganisms (GCM) 10K type strain sequencing project: providing services to taxonomists for standard genome sequencing and annotation.</title>
        <authorList>
            <consortium name="The Broad Institute Genomics Platform"/>
            <consortium name="The Broad Institute Genome Sequencing Center for Infectious Disease"/>
            <person name="Wu L."/>
            <person name="Ma J."/>
        </authorList>
    </citation>
    <scope>NUCLEOTIDE SEQUENCE [LARGE SCALE GENOMIC DNA]</scope>
    <source>
        <strain evidence="6 7">JCM 6242</strain>
    </source>
</reference>
<keyword evidence="7" id="KW-1185">Reference proteome</keyword>
<feature type="domain" description="Glycosyltransferase 2-like" evidence="5">
    <location>
        <begin position="12"/>
        <end position="161"/>
    </location>
</feature>
<name>A0ABN3W6P4_9ACTN</name>
<protein>
    <submittedName>
        <fullName evidence="6">Glycosyltransferase</fullName>
    </submittedName>
</protein>
<evidence type="ECO:0000256" key="4">
    <source>
        <dbReference type="ARBA" id="ARBA00022679"/>
    </source>
</evidence>
<comment type="caution">
    <text evidence="6">The sequence shown here is derived from an EMBL/GenBank/DDBJ whole genome shotgun (WGS) entry which is preliminary data.</text>
</comment>
<evidence type="ECO:0000259" key="5">
    <source>
        <dbReference type="Pfam" id="PF00535"/>
    </source>
</evidence>
<evidence type="ECO:0000256" key="1">
    <source>
        <dbReference type="ARBA" id="ARBA00004776"/>
    </source>
</evidence>
<dbReference type="InterPro" id="IPR001173">
    <property type="entry name" value="Glyco_trans_2-like"/>
</dbReference>
<evidence type="ECO:0000256" key="2">
    <source>
        <dbReference type="ARBA" id="ARBA00006739"/>
    </source>
</evidence>
<comment type="similarity">
    <text evidence="2">Belongs to the glycosyltransferase 2 family.</text>
</comment>
<dbReference type="RefSeq" id="WP_344979821.1">
    <property type="nucleotide sequence ID" value="NZ_BAAAVI010000069.1"/>
</dbReference>
<accession>A0ABN3W6P4</accession>
<proteinExistence type="inferred from homology"/>
<evidence type="ECO:0000313" key="7">
    <source>
        <dbReference type="Proteomes" id="UP001500831"/>
    </source>
</evidence>
<dbReference type="Gene3D" id="3.90.550.10">
    <property type="entry name" value="Spore Coat Polysaccharide Biosynthesis Protein SpsA, Chain A"/>
    <property type="match status" value="1"/>
</dbReference>
<evidence type="ECO:0000313" key="6">
    <source>
        <dbReference type="EMBL" id="GAA2900794.1"/>
    </source>
</evidence>
<dbReference type="PANTHER" id="PTHR43179">
    <property type="entry name" value="RHAMNOSYLTRANSFERASE WBBL"/>
    <property type="match status" value="1"/>
</dbReference>
<dbReference type="Pfam" id="PF00535">
    <property type="entry name" value="Glycos_transf_2"/>
    <property type="match status" value="1"/>
</dbReference>
<keyword evidence="4" id="KW-0808">Transferase</keyword>
<comment type="pathway">
    <text evidence="1">Cell wall biogenesis; cell wall polysaccharide biosynthesis.</text>
</comment>
<dbReference type="PANTHER" id="PTHR43179:SF12">
    <property type="entry name" value="GALACTOFURANOSYLTRANSFERASE GLFT2"/>
    <property type="match status" value="1"/>
</dbReference>
<organism evidence="6 7">
    <name type="scientific">Streptosporangium fragile</name>
    <dbReference type="NCBI Taxonomy" id="46186"/>
    <lineage>
        <taxon>Bacteria</taxon>
        <taxon>Bacillati</taxon>
        <taxon>Actinomycetota</taxon>
        <taxon>Actinomycetes</taxon>
        <taxon>Streptosporangiales</taxon>
        <taxon>Streptosporangiaceae</taxon>
        <taxon>Streptosporangium</taxon>
    </lineage>
</organism>
<dbReference type="EMBL" id="BAAAVI010000069">
    <property type="protein sequence ID" value="GAA2900794.1"/>
    <property type="molecule type" value="Genomic_DNA"/>
</dbReference>
<evidence type="ECO:0000256" key="3">
    <source>
        <dbReference type="ARBA" id="ARBA00022676"/>
    </source>
</evidence>
<dbReference type="Proteomes" id="UP001500831">
    <property type="component" value="Unassembled WGS sequence"/>
</dbReference>
<keyword evidence="3" id="KW-0328">Glycosyltransferase</keyword>
<gene>
    <name evidence="6" type="ORF">GCM10010517_66490</name>
</gene>
<sequence length="291" mass="31962">MNSISRPTVGAVVLTMNDRPAEFPAAMASLLSQEGVELDVVVVGNGCAPEHVPDDVRTIALPANVGIPEGRNIGAANVKGDLLFFFDNDAVLPTPDVLARLAAEFARDARRAFVQPRIADPETGITLRRWVPRLRTSRPDRGGTVTVMAEGVVMIRRDAFEAAGEWPGHFFLFHEGIDLAWRLWDRGYVGHYAPDVVVHHPVTDPARHAVFYRLNARNRVWLALRNLPAPLIPLNLATWILVTLWRFRDAAALRASLVGLAEGLRGGHGGRAPMRWSTVARLTFAGRPPTC</sequence>